<protein>
    <recommendedName>
        <fullName evidence="3">Short-chain dehydrogenase/reductase SDR</fullName>
    </recommendedName>
</protein>
<accession>A0ABS4N2C3</accession>
<evidence type="ECO:0008006" key="3">
    <source>
        <dbReference type="Google" id="ProtNLM"/>
    </source>
</evidence>
<keyword evidence="2" id="KW-1185">Reference proteome</keyword>
<reference evidence="1 2" key="1">
    <citation type="submission" date="2021-03" db="EMBL/GenBank/DDBJ databases">
        <title>Genomic Encyclopedia of Type Strains, Phase IV (KMG-IV): sequencing the most valuable type-strain genomes for metagenomic binning, comparative biology and taxonomic classification.</title>
        <authorList>
            <person name="Goeker M."/>
        </authorList>
    </citation>
    <scope>NUCLEOTIDE SEQUENCE [LARGE SCALE GENOMIC DNA]</scope>
    <source>
        <strain evidence="1 2">DSM 41954</strain>
    </source>
</reference>
<dbReference type="EMBL" id="JAGGLR010000023">
    <property type="protein sequence ID" value="MBP2066142.1"/>
    <property type="molecule type" value="Genomic_DNA"/>
</dbReference>
<comment type="caution">
    <text evidence="1">The sequence shown here is derived from an EMBL/GenBank/DDBJ whole genome shotgun (WGS) entry which is preliminary data.</text>
</comment>
<dbReference type="Proteomes" id="UP000756710">
    <property type="component" value="Unassembled WGS sequence"/>
</dbReference>
<proteinExistence type="predicted"/>
<evidence type="ECO:0000313" key="2">
    <source>
        <dbReference type="Proteomes" id="UP000756710"/>
    </source>
</evidence>
<evidence type="ECO:0000313" key="1">
    <source>
        <dbReference type="EMBL" id="MBP2066142.1"/>
    </source>
</evidence>
<sequence length="34" mass="3620">MVNNAGYEVEGAKATRAQFEVNAIGRPTSIVGLR</sequence>
<organism evidence="1 2">
    <name type="scientific">Streptomyces iranensis</name>
    <dbReference type="NCBI Taxonomy" id="576784"/>
    <lineage>
        <taxon>Bacteria</taxon>
        <taxon>Bacillati</taxon>
        <taxon>Actinomycetota</taxon>
        <taxon>Actinomycetes</taxon>
        <taxon>Kitasatosporales</taxon>
        <taxon>Streptomycetaceae</taxon>
        <taxon>Streptomyces</taxon>
        <taxon>Streptomyces violaceusniger group</taxon>
    </lineage>
</organism>
<name>A0ABS4N2C3_9ACTN</name>
<gene>
    <name evidence="1" type="ORF">J2Z30_007190</name>
</gene>